<evidence type="ECO:0000256" key="2">
    <source>
        <dbReference type="ARBA" id="ARBA00022801"/>
    </source>
</evidence>
<keyword evidence="1" id="KW-0547">Nucleotide-binding</keyword>
<dbReference type="PANTHER" id="PTHR43309">
    <property type="entry name" value="5-OXOPROLINASE SUBUNIT C"/>
    <property type="match status" value="1"/>
</dbReference>
<reference evidence="5" key="1">
    <citation type="submission" date="2022-02" db="EMBL/GenBank/DDBJ databases">
        <title>Paenibacillus sp. MBLB1832 Whole Genome Shotgun Sequencing.</title>
        <authorList>
            <person name="Hwang C.Y."/>
            <person name="Cho E.-S."/>
            <person name="Seo M.-J."/>
        </authorList>
    </citation>
    <scope>NUCLEOTIDE SEQUENCE</scope>
    <source>
        <strain evidence="5">MBLB1832</strain>
    </source>
</reference>
<dbReference type="Proteomes" id="UP001304650">
    <property type="component" value="Chromosome"/>
</dbReference>
<dbReference type="KEGG" id="proo:MJB10_21370"/>
<evidence type="ECO:0000313" key="5">
    <source>
        <dbReference type="EMBL" id="WNR43628.1"/>
    </source>
</evidence>
<evidence type="ECO:0000256" key="3">
    <source>
        <dbReference type="ARBA" id="ARBA00022840"/>
    </source>
</evidence>
<dbReference type="Gene3D" id="2.40.100.10">
    <property type="entry name" value="Cyclophilin-like"/>
    <property type="match status" value="1"/>
</dbReference>
<name>A0AA96LMA8_9BACL</name>
<dbReference type="AlphaFoldDB" id="A0AA96LMA8"/>
<dbReference type="SUPFAM" id="SSF50891">
    <property type="entry name" value="Cyclophilin-like"/>
    <property type="match status" value="1"/>
</dbReference>
<dbReference type="InterPro" id="IPR052708">
    <property type="entry name" value="PxpC"/>
</dbReference>
<dbReference type="EMBL" id="CP130319">
    <property type="protein sequence ID" value="WNR43628.1"/>
    <property type="molecule type" value="Genomic_DNA"/>
</dbReference>
<dbReference type="GO" id="GO:0005524">
    <property type="term" value="F:ATP binding"/>
    <property type="evidence" value="ECO:0007669"/>
    <property type="project" value="UniProtKB-KW"/>
</dbReference>
<accession>A0AA96LMA8</accession>
<gene>
    <name evidence="5" type="ORF">MJB10_21370</name>
</gene>
<sequence>MSFEVIKPGILSTLQDRGRYGHRKHGVIVSGPVDSWAHRAANVLVGNGRDAATLEMTLQGPHLVAQRDMQIAICGADMDVQMDGTPVPLWRPVFIPCGSQLRFHYAREGCRAYLAVRGGFQGEAVLGSQSTYLRAGIGGLAGRALRAGDWLGVKEGYAPFPPANFPLTRREERFLYGRVLPPLVSTIIRPGYRANPVIRMIRGREASLFSTKSWSHVLSQPYHVSTQSDRMGYRLLGEQPLELGDGASYEMISEAVTAGTLQVPSSGQPILLLADCQTTGGYPRIGHVIATDLPLVAQVKPGGTLYFQEVTHKEAQEQLLLQEMDLAVLEAGLRCWMRG</sequence>
<organism evidence="5 6">
    <name type="scientific">Paenibacillus roseopurpureus</name>
    <dbReference type="NCBI Taxonomy" id="2918901"/>
    <lineage>
        <taxon>Bacteria</taxon>
        <taxon>Bacillati</taxon>
        <taxon>Bacillota</taxon>
        <taxon>Bacilli</taxon>
        <taxon>Bacillales</taxon>
        <taxon>Paenibacillaceae</taxon>
        <taxon>Paenibacillus</taxon>
    </lineage>
</organism>
<proteinExistence type="predicted"/>
<dbReference type="InterPro" id="IPR029000">
    <property type="entry name" value="Cyclophilin-like_dom_sf"/>
</dbReference>
<evidence type="ECO:0000313" key="6">
    <source>
        <dbReference type="Proteomes" id="UP001304650"/>
    </source>
</evidence>
<feature type="domain" description="Carboxyltransferase" evidence="4">
    <location>
        <begin position="24"/>
        <end position="325"/>
    </location>
</feature>
<evidence type="ECO:0000256" key="1">
    <source>
        <dbReference type="ARBA" id="ARBA00022741"/>
    </source>
</evidence>
<protein>
    <submittedName>
        <fullName evidence="5">Biotin-dependent carboxyltransferase family protein</fullName>
    </submittedName>
</protein>
<dbReference type="SMART" id="SM00797">
    <property type="entry name" value="AHS2"/>
    <property type="match status" value="1"/>
</dbReference>
<evidence type="ECO:0000259" key="4">
    <source>
        <dbReference type="SMART" id="SM00797"/>
    </source>
</evidence>
<dbReference type="GO" id="GO:0016787">
    <property type="term" value="F:hydrolase activity"/>
    <property type="evidence" value="ECO:0007669"/>
    <property type="project" value="UniProtKB-KW"/>
</dbReference>
<dbReference type="NCBIfam" id="TIGR00724">
    <property type="entry name" value="urea_amlyse_rel"/>
    <property type="match status" value="1"/>
</dbReference>
<keyword evidence="3" id="KW-0067">ATP-binding</keyword>
<dbReference type="InterPro" id="IPR003778">
    <property type="entry name" value="CT_A_B"/>
</dbReference>
<dbReference type="Pfam" id="PF02626">
    <property type="entry name" value="CT_A_B"/>
    <property type="match status" value="1"/>
</dbReference>
<dbReference type="RefSeq" id="WP_314798165.1">
    <property type="nucleotide sequence ID" value="NZ_CP130319.1"/>
</dbReference>
<dbReference type="PANTHER" id="PTHR43309:SF5">
    <property type="entry name" value="5-OXOPROLINASE SUBUNIT C"/>
    <property type="match status" value="1"/>
</dbReference>
<keyword evidence="2" id="KW-0378">Hydrolase</keyword>
<keyword evidence="6" id="KW-1185">Reference proteome</keyword>